<comment type="cofactor">
    <cofactor evidence="1">
        <name>Zn(2+)</name>
        <dbReference type="ChEBI" id="CHEBI:29105"/>
    </cofactor>
</comment>
<keyword evidence="3" id="KW-0479">Metal-binding</keyword>
<dbReference type="Pfam" id="PF00962">
    <property type="entry name" value="A_deaminase"/>
    <property type="match status" value="1"/>
</dbReference>
<keyword evidence="5" id="KW-0862">Zinc</keyword>
<dbReference type="GO" id="GO:0016814">
    <property type="term" value="F:hydrolase activity, acting on carbon-nitrogen (but not peptide) bonds, in cyclic amidines"/>
    <property type="evidence" value="ECO:0007669"/>
    <property type="project" value="UniProtKB-ARBA"/>
</dbReference>
<evidence type="ECO:0000256" key="4">
    <source>
        <dbReference type="ARBA" id="ARBA00022801"/>
    </source>
</evidence>
<dbReference type="STRING" id="112413.SAMN05421854_103469"/>
<dbReference type="SUPFAM" id="SSF51556">
    <property type="entry name" value="Metallo-dependent hydrolases"/>
    <property type="match status" value="1"/>
</dbReference>
<dbReference type="InterPro" id="IPR001365">
    <property type="entry name" value="A_deaminase_dom"/>
</dbReference>
<evidence type="ECO:0000256" key="3">
    <source>
        <dbReference type="ARBA" id="ARBA00022723"/>
    </source>
</evidence>
<dbReference type="Gene3D" id="3.20.20.140">
    <property type="entry name" value="Metal-dependent hydrolases"/>
    <property type="match status" value="1"/>
</dbReference>
<protein>
    <submittedName>
        <fullName evidence="7">Adenosine deaminase</fullName>
    </submittedName>
</protein>
<evidence type="ECO:0000313" key="7">
    <source>
        <dbReference type="EMBL" id="SFO92972.1"/>
    </source>
</evidence>
<organism evidence="7 8">
    <name type="scientific">Amycolatopsis rubida</name>
    <dbReference type="NCBI Taxonomy" id="112413"/>
    <lineage>
        <taxon>Bacteria</taxon>
        <taxon>Bacillati</taxon>
        <taxon>Actinomycetota</taxon>
        <taxon>Actinomycetes</taxon>
        <taxon>Pseudonocardiales</taxon>
        <taxon>Pseudonocardiaceae</taxon>
        <taxon>Amycolatopsis</taxon>
    </lineage>
</organism>
<dbReference type="RefSeq" id="WP_093573714.1">
    <property type="nucleotide sequence ID" value="NZ_FOWC01000003.1"/>
</dbReference>
<comment type="similarity">
    <text evidence="2">Belongs to the metallo-dependent hydrolases superfamily. Adenosine and AMP deaminases family.</text>
</comment>
<accession>A0A1I5L707</accession>
<dbReference type="PANTHER" id="PTHR43114">
    <property type="entry name" value="ADENINE DEAMINASE"/>
    <property type="match status" value="1"/>
</dbReference>
<reference evidence="7 8" key="1">
    <citation type="submission" date="2016-10" db="EMBL/GenBank/DDBJ databases">
        <authorList>
            <person name="de Groot N.N."/>
        </authorList>
    </citation>
    <scope>NUCLEOTIDE SEQUENCE [LARGE SCALE GENOMIC DNA]</scope>
    <source>
        <strain evidence="7 8">DSM 44637</strain>
    </source>
</reference>
<dbReference type="AlphaFoldDB" id="A0A1I5L707"/>
<keyword evidence="4" id="KW-0378">Hydrolase</keyword>
<feature type="domain" description="Adenosine deaminase" evidence="6">
    <location>
        <begin position="8"/>
        <end position="320"/>
    </location>
</feature>
<dbReference type="InterPro" id="IPR006330">
    <property type="entry name" value="Ado/ade_deaminase"/>
</dbReference>
<name>A0A1I5L707_9PSEU</name>
<dbReference type="NCBIfam" id="TIGR01430">
    <property type="entry name" value="aden_deam"/>
    <property type="match status" value="1"/>
</dbReference>
<evidence type="ECO:0000256" key="5">
    <source>
        <dbReference type="ARBA" id="ARBA00022833"/>
    </source>
</evidence>
<gene>
    <name evidence="7" type="ORF">SAMN05421854_103469</name>
</gene>
<evidence type="ECO:0000256" key="1">
    <source>
        <dbReference type="ARBA" id="ARBA00001947"/>
    </source>
</evidence>
<evidence type="ECO:0000259" key="6">
    <source>
        <dbReference type="Pfam" id="PF00962"/>
    </source>
</evidence>
<dbReference type="GO" id="GO:0046872">
    <property type="term" value="F:metal ion binding"/>
    <property type="evidence" value="ECO:0007669"/>
    <property type="project" value="UniProtKB-KW"/>
</dbReference>
<dbReference type="PANTHER" id="PTHR43114:SF6">
    <property type="entry name" value="ADENINE DEAMINASE"/>
    <property type="match status" value="1"/>
</dbReference>
<dbReference type="OrthoDB" id="105475at2"/>
<evidence type="ECO:0000256" key="2">
    <source>
        <dbReference type="ARBA" id="ARBA00006676"/>
    </source>
</evidence>
<dbReference type="GO" id="GO:0019239">
    <property type="term" value="F:deaminase activity"/>
    <property type="evidence" value="ECO:0007669"/>
    <property type="project" value="InterPro"/>
</dbReference>
<dbReference type="EMBL" id="FOWC01000003">
    <property type="protein sequence ID" value="SFO92972.1"/>
    <property type="molecule type" value="Genomic_DNA"/>
</dbReference>
<sequence length="327" mass="35414">MRDLSALPKVHLHVHLESTVRPGTLKELAALHGVRVPGKPAVFTGFRAFADRNSLTRSCLREAADFERIAREFCADEAAQGTRYVEVTFTAAAHGERLGDLGLPLNAVLKGLSEGGEEHGLRWRLILDHSRRRSVERAMKTLELAKRHEEIIAIGMAGEERHSLAPFREVFARAREAGVHLVHHAGEDAGPDSVREAIEIGGAERIGHGIRIVDDPELTAQAAETGIALEVCPSSNVALGLVPTLPEHPLPRLIEAGLRVTLNTDVPDVTGTTITGEFTRAREVFGYGDATLAQLAGNAVEASFAPEETKALLRKEIDDWLRSAEGA</sequence>
<proteinExistence type="inferred from homology"/>
<dbReference type="InterPro" id="IPR032466">
    <property type="entry name" value="Metal_Hydrolase"/>
</dbReference>
<evidence type="ECO:0000313" key="8">
    <source>
        <dbReference type="Proteomes" id="UP000199137"/>
    </source>
</evidence>
<dbReference type="Proteomes" id="UP000199137">
    <property type="component" value="Unassembled WGS sequence"/>
</dbReference>